<organism evidence="8 9">
    <name type="scientific">Pyrodictium delaneyi</name>
    <dbReference type="NCBI Taxonomy" id="1273541"/>
    <lineage>
        <taxon>Archaea</taxon>
        <taxon>Thermoproteota</taxon>
        <taxon>Thermoprotei</taxon>
        <taxon>Desulfurococcales</taxon>
        <taxon>Pyrodictiaceae</taxon>
        <taxon>Pyrodictium</taxon>
    </lineage>
</organism>
<keyword evidence="2" id="KW-0349">Heme</keyword>
<reference evidence="8 9" key="1">
    <citation type="submission" date="2015-10" db="EMBL/GenBank/DDBJ databases">
        <title>Complete genome sequence of hyperthermophilic archaeon Pyrodictium delaneyi Su06.</title>
        <authorList>
            <person name="Jung J.-H."/>
            <person name="Lin J."/>
            <person name="Holden J.F."/>
            <person name="Park C.-S."/>
        </authorList>
    </citation>
    <scope>NUCLEOTIDE SEQUENCE [LARGE SCALE GENOMIC DNA]</scope>
    <source>
        <strain evidence="8 9">Su06</strain>
    </source>
</reference>
<dbReference type="Gene3D" id="1.10.3820.10">
    <property type="entry name" value="Di-heme elbow motif domain"/>
    <property type="match status" value="1"/>
</dbReference>
<dbReference type="PATRIC" id="fig|1273541.4.peg.270"/>
<evidence type="ECO:0000256" key="6">
    <source>
        <dbReference type="ARBA" id="ARBA00023004"/>
    </source>
</evidence>
<dbReference type="AlphaFoldDB" id="A0A0P0N1P0"/>
<sequence length="271" mass="30848">MLTGLKAKISSTISKITTYLKEKATPVNVALVVLIILVGYAAWAFFEHSPAANVFCATCHVMKPFYEEFQESPHRQFNCHVCHVFDLETAQGTIRELYLTITGQAPDPEELRLEARLHIEDECLQCHRREDLAKLPLHNIHLEVAEIADSCTFCHSSHLLKPHNSDCTQCHDLERMLEKHKGYHRYAFAITILEEQNVTRNLPPEVLDIIKEVAGPSVECYRCHGETATWNVPLDPQCYVGALEGKTCLDCHKDLPEIDISDDRCTECHRK</sequence>
<keyword evidence="7" id="KW-1133">Transmembrane helix</keyword>
<accession>A0A0P0N1P0</accession>
<dbReference type="PANTHER" id="PTHR35038">
    <property type="entry name" value="DISSIMILATORY SULFITE REDUCTASE SIRA"/>
    <property type="match status" value="1"/>
</dbReference>
<dbReference type="Proteomes" id="UP000058613">
    <property type="component" value="Chromosome"/>
</dbReference>
<evidence type="ECO:0000256" key="3">
    <source>
        <dbReference type="ARBA" id="ARBA00022723"/>
    </source>
</evidence>
<dbReference type="InterPro" id="IPR036280">
    <property type="entry name" value="Multihaem_cyt_sf"/>
</dbReference>
<keyword evidence="6" id="KW-0408">Iron</keyword>
<evidence type="ECO:0000256" key="1">
    <source>
        <dbReference type="ARBA" id="ARBA00022448"/>
    </source>
</evidence>
<dbReference type="GO" id="GO:0046872">
    <property type="term" value="F:metal ion binding"/>
    <property type="evidence" value="ECO:0007669"/>
    <property type="project" value="UniProtKB-KW"/>
</dbReference>
<evidence type="ECO:0000313" key="9">
    <source>
        <dbReference type="Proteomes" id="UP000058613"/>
    </source>
</evidence>
<feature type="transmembrane region" description="Helical" evidence="7">
    <location>
        <begin position="27"/>
        <end position="46"/>
    </location>
</feature>
<dbReference type="EMBL" id="CP013011">
    <property type="protein sequence ID" value="ALL00308.1"/>
    <property type="molecule type" value="Genomic_DNA"/>
</dbReference>
<dbReference type="SUPFAM" id="SSF48695">
    <property type="entry name" value="Multiheme cytochromes"/>
    <property type="match status" value="1"/>
</dbReference>
<proteinExistence type="predicted"/>
<evidence type="ECO:0000256" key="2">
    <source>
        <dbReference type="ARBA" id="ARBA00022617"/>
    </source>
</evidence>
<keyword evidence="1" id="KW-0813">Transport</keyword>
<dbReference type="Gene3D" id="3.90.10.10">
    <property type="entry name" value="Cytochrome C3"/>
    <property type="match status" value="1"/>
</dbReference>
<dbReference type="InterPro" id="IPR038266">
    <property type="entry name" value="NapC/NirT_cytc_sf"/>
</dbReference>
<keyword evidence="5" id="KW-0249">Electron transport</keyword>
<keyword evidence="4" id="KW-0732">Signal</keyword>
<evidence type="ECO:0000256" key="5">
    <source>
        <dbReference type="ARBA" id="ARBA00022982"/>
    </source>
</evidence>
<keyword evidence="7" id="KW-0472">Membrane</keyword>
<dbReference type="KEGG" id="pdl:Pyrde_0258"/>
<evidence type="ECO:0000256" key="7">
    <source>
        <dbReference type="SAM" id="Phobius"/>
    </source>
</evidence>
<dbReference type="STRING" id="1273541.Pyrde_0258"/>
<name>A0A0P0N1P0_9CREN</name>
<dbReference type="PANTHER" id="PTHR35038:SF10">
    <property type="entry name" value="HIGH-MOLECULAR-WEIGHT CYTOCHROME C"/>
    <property type="match status" value="1"/>
</dbReference>
<keyword evidence="3" id="KW-0479">Metal-binding</keyword>
<evidence type="ECO:0000256" key="4">
    <source>
        <dbReference type="ARBA" id="ARBA00022729"/>
    </source>
</evidence>
<dbReference type="InterPro" id="IPR051829">
    <property type="entry name" value="Multiheme_Cytochr_ET"/>
</dbReference>
<gene>
    <name evidence="8" type="ORF">Pyrde_0258</name>
</gene>
<keyword evidence="7" id="KW-0812">Transmembrane</keyword>
<evidence type="ECO:0000313" key="8">
    <source>
        <dbReference type="EMBL" id="ALL00308.1"/>
    </source>
</evidence>
<protein>
    <submittedName>
        <fullName evidence="8">Nitrate/TMAO reductase, membrane-bound tetraheme cytochrome c subunit</fullName>
    </submittedName>
</protein>